<protein>
    <submittedName>
        <fullName evidence="3">Uncharacterized protein</fullName>
    </submittedName>
</protein>
<feature type="region of interest" description="Disordered" evidence="1">
    <location>
        <begin position="57"/>
        <end position="84"/>
    </location>
</feature>
<proteinExistence type="predicted"/>
<evidence type="ECO:0000313" key="2">
    <source>
        <dbReference type="Proteomes" id="UP000887565"/>
    </source>
</evidence>
<organism evidence="2 3">
    <name type="scientific">Romanomermis culicivorax</name>
    <name type="common">Nematode worm</name>
    <dbReference type="NCBI Taxonomy" id="13658"/>
    <lineage>
        <taxon>Eukaryota</taxon>
        <taxon>Metazoa</taxon>
        <taxon>Ecdysozoa</taxon>
        <taxon>Nematoda</taxon>
        <taxon>Enoplea</taxon>
        <taxon>Dorylaimia</taxon>
        <taxon>Mermithida</taxon>
        <taxon>Mermithoidea</taxon>
        <taxon>Mermithidae</taxon>
        <taxon>Romanomermis</taxon>
    </lineage>
</organism>
<keyword evidence="2" id="KW-1185">Reference proteome</keyword>
<name>A0A915LDJ7_ROMCU</name>
<dbReference type="AlphaFoldDB" id="A0A915LDJ7"/>
<reference evidence="3" key="1">
    <citation type="submission" date="2022-11" db="UniProtKB">
        <authorList>
            <consortium name="WormBaseParasite"/>
        </authorList>
    </citation>
    <scope>IDENTIFICATION</scope>
</reference>
<accession>A0A915LDJ7</accession>
<dbReference type="Proteomes" id="UP000887565">
    <property type="component" value="Unplaced"/>
</dbReference>
<feature type="region of interest" description="Disordered" evidence="1">
    <location>
        <begin position="1"/>
        <end position="34"/>
    </location>
</feature>
<sequence>MAQHLQQHNQQHQQHNHHQQIHITQQQQQNDEELEKRFEEWLKNENVEEYERMCQMQNGNGGAVTSNHHSNNPSQQLSVNGQSNNVPFDLNLTFPMVQELDCRSEADKQE</sequence>
<evidence type="ECO:0000313" key="3">
    <source>
        <dbReference type="WBParaSite" id="nRc.2.0.1.t47901-RA"/>
    </source>
</evidence>
<feature type="compositionally biased region" description="Low complexity" evidence="1">
    <location>
        <begin position="1"/>
        <end position="13"/>
    </location>
</feature>
<evidence type="ECO:0000256" key="1">
    <source>
        <dbReference type="SAM" id="MobiDB-lite"/>
    </source>
</evidence>
<dbReference type="WBParaSite" id="nRc.2.0.1.t47901-RA">
    <property type="protein sequence ID" value="nRc.2.0.1.t47901-RA"/>
    <property type="gene ID" value="nRc.2.0.1.g47901"/>
</dbReference>